<dbReference type="PROSITE" id="PS51424">
    <property type="entry name" value="ROC"/>
    <property type="match status" value="1"/>
</dbReference>
<dbReference type="Gene3D" id="3.30.70.1390">
    <property type="entry name" value="ROC domain from the Parkinson's disease-associated leucine-rich repeat kinase 2"/>
    <property type="match status" value="1"/>
</dbReference>
<dbReference type="InterPro" id="IPR036770">
    <property type="entry name" value="Ankyrin_rpt-contain_sf"/>
</dbReference>
<dbReference type="SUPFAM" id="SSF52058">
    <property type="entry name" value="L domain-like"/>
    <property type="match status" value="1"/>
</dbReference>
<keyword evidence="6" id="KW-0677">Repeat</keyword>
<evidence type="ECO:0000256" key="11">
    <source>
        <dbReference type="ARBA" id="ARBA00047899"/>
    </source>
</evidence>
<evidence type="ECO:0000256" key="5">
    <source>
        <dbReference type="ARBA" id="ARBA00022679"/>
    </source>
</evidence>
<feature type="non-terminal residue" evidence="16">
    <location>
        <position position="1614"/>
    </location>
</feature>
<evidence type="ECO:0000259" key="15">
    <source>
        <dbReference type="PROSITE" id="PS51424"/>
    </source>
</evidence>
<gene>
    <name evidence="16" type="ORF">CUNI_LOCUS21895</name>
</gene>
<dbReference type="SMART" id="SM00364">
    <property type="entry name" value="LRR_BAC"/>
    <property type="match status" value="5"/>
</dbReference>
<keyword evidence="10 13" id="KW-0040">ANK repeat</keyword>
<feature type="repeat" description="ANK" evidence="13">
    <location>
        <begin position="43"/>
        <end position="75"/>
    </location>
</feature>
<sequence>MTSSEDTWPGQFVHQAAIYNNVELLQCLLQGEEKAHINAQDVCGRTAVYTAVSNGSLQCLQILLENGADMNIPAGSRCHNMTPLHASILDSKHDALALLLAHGADLTQRDESGKTPLALANDMKNRGAVTVIEKEQEKTKILLDSLSTELCEACAEGNLDDVKQVLKKSGAYRKHVINMATKGLSPLAIAAKCDHADILSLLLAEGASCTSQRETGLTLLHLACESGNLRVMELLLNTFPDLNYVRSVEHQLPLHSAVLCGKAEAVRLLLEFPYPQNSMVSFVDPATSLTYQAGLEYNAQDAAGDTALHIACRNGHVDIARLLVSHVITVEMDENWIPRSASQKSLKADLNNDSLNSDEDSESESSNSRPCSLPRKLNINKKSIHPVDVNIINNSGLSAYHMAIRYRHLDVLKVLLELRGIPPDKMKVQDAENSVLMYAYEHGNGAILELLLAHGHKDIENKVLMSTIFTQDKDVKWLMLAHKSSRDVGRNINKTEMRRLAFQALQLKDSKLDRATSLDPEYKSSLPSTSVAIGWNGLGVLDKMETSCLIRACLLHNPAVSTTLDASILLCAITKVDISQNSFEKFPAVLFELPSLVLLKASRNQIAEIPGDCSFSCFSLEELHLNENRIHMLPKFIFHLPVLKYLDVSVNRLTEMPADMWESPSLITLNLSSNSLTWLPHMSRDQLSLRRTPNRPSHVSLGSLKKSGSPSLSGSISSFDDIITQEINDDDAADFAFLSSQVVDSDPWKGSGHQPSGLKQLWLNRNRFTQVPPCLTCCAPNLEVLILSDNPLNSIGMIPDFPSNLIELDLSRTGLTTMDPWKAPIDPFYEFVCFGPVGHPNFHHWRRSGGGGSANHSSPSSTSRETMFVPCPHRNHVTLGKLEKLSLSCNHLGSVVVTRDHLVKLGQAADTQSICSLESEEVQSRLLFPNISELNLSGNQLLSLPPDIGELSNLRILSLKGNTKLRELPPKLGLLKSLWKLDLEMCPLDGAIQDYMLNSRFPVKDILGFLQSVLEESTEYNCMNLMLVGYHKIGKTSLLQRLCEKGKLPQKATHWMDRVNKQESKKQATLLSTVGIDINELVLEKRSKGPVVFRTWDFGGQREYYATHQYFLSPRSLYLVVWSIIDGERGVESLLQWLVNIQARAPGAPVVIVGTHLDILHDKTTRRNYPEDFEESMKLLIQKMFLSNPEPDKSGLPNILTAVNVSCKTGENIKMLVDVIYENAFELKHPRSRTQFLVKQKIPRKYLLLQEIVRELALERLKDLKEPVLNRSKYTLCVLNKMMERGATFRDVEELEQATRFLHENGVLFHYDDLPLRDLFFLDPQWLCDQLARVITVKEINNFAQRGVMKLKNLEVLFKSNMMEMEHSEVYITNLLNKFEVALQFDEEHLLLPSLLPTETELLEMARKKSDVKIPLRKPNEASVGIRPGFETRADSVRVLRASRSLEGPPSVLHVGGSVFYTGSQDLVESAGLNSGKESNKLLLLAIKPSSNAIFSCCRLYFMTYFPSGFWPRLITRVLADDSFYPIVKDLFPIPHDLLVRSHEMKSLFERDPEWRCWQTGFELFYLGFECRIKCSIDNEWSFLDVVNSKILEITFPTDSLKIHVTSKDGPQLQ</sequence>
<feature type="region of interest" description="Disordered" evidence="14">
    <location>
        <begin position="689"/>
        <end position="713"/>
    </location>
</feature>
<evidence type="ECO:0000256" key="8">
    <source>
        <dbReference type="ARBA" id="ARBA00022777"/>
    </source>
</evidence>
<dbReference type="PANTHER" id="PTHR24198:SF169">
    <property type="entry name" value="NON-SPECIFIC SERINE_THREONINE PROTEIN KINASE"/>
    <property type="match status" value="1"/>
</dbReference>
<comment type="caution">
    <text evidence="16">The sequence shown here is derived from an EMBL/GenBank/DDBJ whole genome shotgun (WGS) entry which is preliminary data.</text>
</comment>
<dbReference type="InterPro" id="IPR002110">
    <property type="entry name" value="Ankyrin_rpt"/>
</dbReference>
<evidence type="ECO:0000256" key="12">
    <source>
        <dbReference type="ARBA" id="ARBA00048679"/>
    </source>
</evidence>
<dbReference type="GO" id="GO:0004674">
    <property type="term" value="F:protein serine/threonine kinase activity"/>
    <property type="evidence" value="ECO:0007669"/>
    <property type="project" value="UniProtKB-KW"/>
</dbReference>
<evidence type="ECO:0000313" key="16">
    <source>
        <dbReference type="EMBL" id="CAG5136337.1"/>
    </source>
</evidence>
<keyword evidence="5" id="KW-0808">Transferase</keyword>
<comment type="catalytic activity">
    <reaction evidence="12">
        <text>L-seryl-[protein] + ATP = O-phospho-L-seryl-[protein] + ADP + H(+)</text>
        <dbReference type="Rhea" id="RHEA:17989"/>
        <dbReference type="Rhea" id="RHEA-COMP:9863"/>
        <dbReference type="Rhea" id="RHEA-COMP:11604"/>
        <dbReference type="ChEBI" id="CHEBI:15378"/>
        <dbReference type="ChEBI" id="CHEBI:29999"/>
        <dbReference type="ChEBI" id="CHEBI:30616"/>
        <dbReference type="ChEBI" id="CHEBI:83421"/>
        <dbReference type="ChEBI" id="CHEBI:456216"/>
        <dbReference type="EC" id="2.7.11.1"/>
    </reaction>
</comment>
<evidence type="ECO:0000256" key="7">
    <source>
        <dbReference type="ARBA" id="ARBA00022741"/>
    </source>
</evidence>
<keyword evidence="8" id="KW-0418">Kinase</keyword>
<evidence type="ECO:0000256" key="4">
    <source>
        <dbReference type="ARBA" id="ARBA00022614"/>
    </source>
</evidence>
<dbReference type="GO" id="GO:0009966">
    <property type="term" value="P:regulation of signal transduction"/>
    <property type="evidence" value="ECO:0007669"/>
    <property type="project" value="UniProtKB-ARBA"/>
</dbReference>
<dbReference type="InterPro" id="IPR032675">
    <property type="entry name" value="LRR_dom_sf"/>
</dbReference>
<comment type="cofactor">
    <cofactor evidence="1">
        <name>Mg(2+)</name>
        <dbReference type="ChEBI" id="CHEBI:18420"/>
    </cofactor>
</comment>
<evidence type="ECO:0000256" key="9">
    <source>
        <dbReference type="ARBA" id="ARBA00022840"/>
    </source>
</evidence>
<feature type="repeat" description="ANK" evidence="13">
    <location>
        <begin position="303"/>
        <end position="335"/>
    </location>
</feature>
<accession>A0A8S4A3H7</accession>
<dbReference type="Pfam" id="PF13855">
    <property type="entry name" value="LRR_8"/>
    <property type="match status" value="1"/>
</dbReference>
<dbReference type="SUPFAM" id="SSF48403">
    <property type="entry name" value="Ankyrin repeat"/>
    <property type="match status" value="2"/>
</dbReference>
<dbReference type="GO" id="GO:0005524">
    <property type="term" value="F:ATP binding"/>
    <property type="evidence" value="ECO:0007669"/>
    <property type="project" value="UniProtKB-KW"/>
</dbReference>
<keyword evidence="9" id="KW-0067">ATP-binding</keyword>
<evidence type="ECO:0000256" key="10">
    <source>
        <dbReference type="ARBA" id="ARBA00023043"/>
    </source>
</evidence>
<name>A0A8S4A3H7_9EUPU</name>
<dbReference type="Pfam" id="PF12796">
    <property type="entry name" value="Ank_2"/>
    <property type="match status" value="3"/>
</dbReference>
<feature type="domain" description="Roc" evidence="15">
    <location>
        <begin position="1016"/>
        <end position="1227"/>
    </location>
</feature>
<dbReference type="InterPro" id="IPR027417">
    <property type="entry name" value="P-loop_NTPase"/>
</dbReference>
<dbReference type="PROSITE" id="PS51450">
    <property type="entry name" value="LRR"/>
    <property type="match status" value="3"/>
</dbReference>
<feature type="compositionally biased region" description="Polar residues" evidence="14">
    <location>
        <begin position="854"/>
        <end position="865"/>
    </location>
</feature>
<dbReference type="Gene3D" id="3.40.50.300">
    <property type="entry name" value="P-loop containing nucleotide triphosphate hydrolases"/>
    <property type="match status" value="1"/>
</dbReference>
<dbReference type="Pfam" id="PF08477">
    <property type="entry name" value="Roc"/>
    <property type="match status" value="1"/>
</dbReference>
<proteinExistence type="predicted"/>
<feature type="region of interest" description="Disordered" evidence="14">
    <location>
        <begin position="348"/>
        <end position="374"/>
    </location>
</feature>
<dbReference type="PRINTS" id="PR00449">
    <property type="entry name" value="RASTRNSFRMNG"/>
</dbReference>
<dbReference type="Gene3D" id="1.25.40.20">
    <property type="entry name" value="Ankyrin repeat-containing domain"/>
    <property type="match status" value="3"/>
</dbReference>
<dbReference type="SUPFAM" id="SSF52540">
    <property type="entry name" value="P-loop containing nucleoside triphosphate hydrolases"/>
    <property type="match status" value="1"/>
</dbReference>
<protein>
    <recommendedName>
        <fullName evidence="2">non-specific serine/threonine protein kinase</fullName>
        <ecNumber evidence="2">2.7.11.1</ecNumber>
    </recommendedName>
</protein>
<dbReference type="InterPro" id="IPR001611">
    <property type="entry name" value="Leu-rich_rpt"/>
</dbReference>
<dbReference type="Pfam" id="PF16095">
    <property type="entry name" value="COR-A"/>
    <property type="match status" value="1"/>
</dbReference>
<dbReference type="InterPro" id="IPR003591">
    <property type="entry name" value="Leu-rich_rpt_typical-subtyp"/>
</dbReference>
<dbReference type="InterPro" id="IPR032171">
    <property type="entry name" value="COR-A"/>
</dbReference>
<dbReference type="PANTHER" id="PTHR24198">
    <property type="entry name" value="ANKYRIN REPEAT AND PROTEIN KINASE DOMAIN-CONTAINING PROTEIN"/>
    <property type="match status" value="1"/>
</dbReference>
<evidence type="ECO:0000256" key="2">
    <source>
        <dbReference type="ARBA" id="ARBA00012513"/>
    </source>
</evidence>
<feature type="compositionally biased region" description="Low complexity" evidence="14">
    <location>
        <begin position="700"/>
        <end position="713"/>
    </location>
</feature>
<evidence type="ECO:0000313" key="17">
    <source>
        <dbReference type="Proteomes" id="UP000678393"/>
    </source>
</evidence>
<comment type="catalytic activity">
    <reaction evidence="11">
        <text>L-threonyl-[protein] + ATP = O-phospho-L-threonyl-[protein] + ADP + H(+)</text>
        <dbReference type="Rhea" id="RHEA:46608"/>
        <dbReference type="Rhea" id="RHEA-COMP:11060"/>
        <dbReference type="Rhea" id="RHEA-COMP:11605"/>
        <dbReference type="ChEBI" id="CHEBI:15378"/>
        <dbReference type="ChEBI" id="CHEBI:30013"/>
        <dbReference type="ChEBI" id="CHEBI:30616"/>
        <dbReference type="ChEBI" id="CHEBI:61977"/>
        <dbReference type="ChEBI" id="CHEBI:456216"/>
        <dbReference type="EC" id="2.7.11.1"/>
    </reaction>
</comment>
<keyword evidence="7" id="KW-0547">Nucleotide-binding</keyword>
<evidence type="ECO:0000256" key="1">
    <source>
        <dbReference type="ARBA" id="ARBA00001946"/>
    </source>
</evidence>
<evidence type="ECO:0000256" key="3">
    <source>
        <dbReference type="ARBA" id="ARBA00022527"/>
    </source>
</evidence>
<dbReference type="PROSITE" id="PS50088">
    <property type="entry name" value="ANK_REPEAT"/>
    <property type="match status" value="5"/>
</dbReference>
<dbReference type="EMBL" id="CAJHNH020008521">
    <property type="protein sequence ID" value="CAG5136337.1"/>
    <property type="molecule type" value="Genomic_DNA"/>
</dbReference>
<feature type="repeat" description="ANK" evidence="13">
    <location>
        <begin position="215"/>
        <end position="247"/>
    </location>
</feature>
<dbReference type="EC" id="2.7.11.1" evidence="2"/>
<reference evidence="16" key="1">
    <citation type="submission" date="2021-04" db="EMBL/GenBank/DDBJ databases">
        <authorList>
            <consortium name="Molecular Ecology Group"/>
        </authorList>
    </citation>
    <scope>NUCLEOTIDE SEQUENCE</scope>
</reference>
<keyword evidence="17" id="KW-1185">Reference proteome</keyword>
<feature type="repeat" description="ANK" evidence="13">
    <location>
        <begin position="182"/>
        <end position="214"/>
    </location>
</feature>
<feature type="repeat" description="ANK" evidence="13">
    <location>
        <begin position="79"/>
        <end position="111"/>
    </location>
</feature>
<dbReference type="InterPro" id="IPR020859">
    <property type="entry name" value="ROC"/>
</dbReference>
<dbReference type="SMART" id="SM00369">
    <property type="entry name" value="LRR_TYP"/>
    <property type="match status" value="8"/>
</dbReference>
<dbReference type="PROSITE" id="PS50297">
    <property type="entry name" value="ANK_REP_REGION"/>
    <property type="match status" value="5"/>
</dbReference>
<keyword evidence="3" id="KW-0723">Serine/threonine-protein kinase</keyword>
<dbReference type="Pfam" id="PF13637">
    <property type="entry name" value="Ank_4"/>
    <property type="match status" value="1"/>
</dbReference>
<evidence type="ECO:0000256" key="6">
    <source>
        <dbReference type="ARBA" id="ARBA00022737"/>
    </source>
</evidence>
<keyword evidence="4" id="KW-0433">Leucine-rich repeat</keyword>
<dbReference type="Pfam" id="PF00560">
    <property type="entry name" value="LRR_1"/>
    <property type="match status" value="1"/>
</dbReference>
<dbReference type="Proteomes" id="UP000678393">
    <property type="component" value="Unassembled WGS sequence"/>
</dbReference>
<evidence type="ECO:0000256" key="14">
    <source>
        <dbReference type="SAM" id="MobiDB-lite"/>
    </source>
</evidence>
<feature type="region of interest" description="Disordered" evidence="14">
    <location>
        <begin position="845"/>
        <end position="866"/>
    </location>
</feature>
<dbReference type="Gene3D" id="3.80.10.10">
    <property type="entry name" value="Ribonuclease Inhibitor"/>
    <property type="match status" value="3"/>
</dbReference>
<dbReference type="OrthoDB" id="10252328at2759"/>
<dbReference type="SMART" id="SM00248">
    <property type="entry name" value="ANK"/>
    <property type="match status" value="8"/>
</dbReference>
<organism evidence="16 17">
    <name type="scientific">Candidula unifasciata</name>
    <dbReference type="NCBI Taxonomy" id="100452"/>
    <lineage>
        <taxon>Eukaryota</taxon>
        <taxon>Metazoa</taxon>
        <taxon>Spiralia</taxon>
        <taxon>Lophotrochozoa</taxon>
        <taxon>Mollusca</taxon>
        <taxon>Gastropoda</taxon>
        <taxon>Heterobranchia</taxon>
        <taxon>Euthyneura</taxon>
        <taxon>Panpulmonata</taxon>
        <taxon>Eupulmonata</taxon>
        <taxon>Stylommatophora</taxon>
        <taxon>Helicina</taxon>
        <taxon>Helicoidea</taxon>
        <taxon>Geomitridae</taxon>
        <taxon>Candidula</taxon>
    </lineage>
</organism>
<evidence type="ECO:0000256" key="13">
    <source>
        <dbReference type="PROSITE-ProRule" id="PRU00023"/>
    </source>
</evidence>